<dbReference type="InterPro" id="IPR037066">
    <property type="entry name" value="Plug_dom_sf"/>
</dbReference>
<evidence type="ECO:0000256" key="5">
    <source>
        <dbReference type="ARBA" id="ARBA00023077"/>
    </source>
</evidence>
<keyword evidence="10" id="KW-0732">Signal</keyword>
<keyword evidence="3 8" id="KW-1134">Transmembrane beta strand</keyword>
<evidence type="ECO:0000256" key="9">
    <source>
        <dbReference type="RuleBase" id="RU003357"/>
    </source>
</evidence>
<evidence type="ECO:0000313" key="14">
    <source>
        <dbReference type="Proteomes" id="UP001597459"/>
    </source>
</evidence>
<dbReference type="Pfam" id="PF13715">
    <property type="entry name" value="CarbopepD_reg_2"/>
    <property type="match status" value="1"/>
</dbReference>
<dbReference type="RefSeq" id="WP_378253382.1">
    <property type="nucleotide sequence ID" value="NZ_JBHSJV010000001.1"/>
</dbReference>
<keyword evidence="2 8" id="KW-0813">Transport</keyword>
<evidence type="ECO:0000313" key="13">
    <source>
        <dbReference type="EMBL" id="MFD2591654.1"/>
    </source>
</evidence>
<dbReference type="Pfam" id="PF00593">
    <property type="entry name" value="TonB_dep_Rec_b-barrel"/>
    <property type="match status" value="1"/>
</dbReference>
<evidence type="ECO:0000259" key="11">
    <source>
        <dbReference type="Pfam" id="PF00593"/>
    </source>
</evidence>
<comment type="subcellular location">
    <subcellularLocation>
        <location evidence="1 8">Cell outer membrane</location>
        <topology evidence="1 8">Multi-pass membrane protein</topology>
    </subcellularLocation>
</comment>
<evidence type="ECO:0000256" key="4">
    <source>
        <dbReference type="ARBA" id="ARBA00022692"/>
    </source>
</evidence>
<dbReference type="InterPro" id="IPR023996">
    <property type="entry name" value="TonB-dep_OMP_SusC/RagA"/>
</dbReference>
<dbReference type="Gene3D" id="2.170.130.10">
    <property type="entry name" value="TonB-dependent receptor, plug domain"/>
    <property type="match status" value="1"/>
</dbReference>
<feature type="domain" description="TonB-dependent receptor-like beta-barrel" evidence="11">
    <location>
        <begin position="458"/>
        <end position="847"/>
    </location>
</feature>
<evidence type="ECO:0000256" key="3">
    <source>
        <dbReference type="ARBA" id="ARBA00022452"/>
    </source>
</evidence>
<proteinExistence type="inferred from homology"/>
<dbReference type="Proteomes" id="UP001597459">
    <property type="component" value="Unassembled WGS sequence"/>
</dbReference>
<evidence type="ECO:0000259" key="12">
    <source>
        <dbReference type="Pfam" id="PF07715"/>
    </source>
</evidence>
<dbReference type="EMBL" id="JBHULX010000022">
    <property type="protein sequence ID" value="MFD2591654.1"/>
    <property type="molecule type" value="Genomic_DNA"/>
</dbReference>
<keyword evidence="7 8" id="KW-0998">Cell outer membrane</keyword>
<dbReference type="InterPro" id="IPR036942">
    <property type="entry name" value="Beta-barrel_TonB_sf"/>
</dbReference>
<sequence length="1093" mass="117761">MKQTSKQILMLFAVLIVQLSFAQEKTVTGIVTDQSGVPLPGVNILIQGTNTGTQSDFDGNYSIKANKGAVLSFRYIGFSTETKLIGDESVINIKLKEDAAELEEVIVTAQGLKRGKKAVGYALQQVNNEDIVESGATSAVDALVGKAAGIQITRSSGSAGGGSRILVRGVTSLIGNNQPLIVIDGVRTNNETLTTEGNTAGTAQSNRLMDLNTDDIKSLTVLKGAAATALYGTAGSTGVIVIETKKGSKNQRFSVDFSSQTTVEQVSSLFDLQNVFAQGSGGVYADPSTGASGSWGPRISNLEFSNDPSHPNAPGAGAFDSDGNYLYDPNGFLVPKGTGNGQAANTYDNLEDVFSTAISTLHSLSVQGGAENASYRFSTSLLDAEGVVPNETYDRFTASLAGDLQATEKLRFSTTLNFANSTFQRIQQGSNTSGLLLGLLRTPISFDNSAGFGREAVDQPSSYIFPNGNQRNYRGGGGYDNPFWIVNNALRNEEVNRVYGSFKADYSINQWLNIGLNVGNDFTNDSRKQNFEINSRTQSVGSVIKEEFSTSQTDSYLNLTGSGEIAKNLQISYLAGANLFSFKRKRLNVTGTNLIFQNFLDLSNATNITSFEDLTRYRTLGLFGQIELGWNDAIFLTATGRNDWDTRLAGTGDKFNLNGLSFFYPSISSSIVFSEFLPENDILTLGKLRASWAQVGAPPPFAYLTTSSFQVNSIGDGWGNNINFPIGGQTGFQLDNILGNSGLTPEVSETIELGTDLRFLNDRFGIDFTYYNRKTTDAVLNASLPSSTGHSNVWMNAGKLTTTGVEIVVDGTPVNTDNFSWNTQFNFTKSESIVDELAPGLERLFLAGFTSAGTYLVAGNPYGAIFGGAYLREESGGANDDGLNIPGGQVVINNDSSSSEYGYQAVDPTQRAIGDPNPDFILGWKNSFRWKRLNFSFLLDWRQGGDLWNGTAWALSFFGRSELTAQTRQEAPTPIQGVLPDGSANTTPVVRDQSYWQSSVGGFGAVGEQFVQDGGWVRLREVGLSYSFPEKMFGGKFIKGGSVGVTGRNLWFTTEYEGIDPETSLTGTGNGQGFDYFNMPSTKSVIFKLSLKF</sequence>
<evidence type="ECO:0000256" key="2">
    <source>
        <dbReference type="ARBA" id="ARBA00022448"/>
    </source>
</evidence>
<dbReference type="InterPro" id="IPR000531">
    <property type="entry name" value="Beta-barrel_TonB"/>
</dbReference>
<organism evidence="13 14">
    <name type="scientific">Aquimarina hainanensis</name>
    <dbReference type="NCBI Taxonomy" id="1578017"/>
    <lineage>
        <taxon>Bacteria</taxon>
        <taxon>Pseudomonadati</taxon>
        <taxon>Bacteroidota</taxon>
        <taxon>Flavobacteriia</taxon>
        <taxon>Flavobacteriales</taxon>
        <taxon>Flavobacteriaceae</taxon>
        <taxon>Aquimarina</taxon>
    </lineage>
</organism>
<accession>A0ABW5NBW8</accession>
<feature type="chain" id="PRO_5047227367" evidence="10">
    <location>
        <begin position="23"/>
        <end position="1093"/>
    </location>
</feature>
<evidence type="ECO:0000256" key="8">
    <source>
        <dbReference type="PROSITE-ProRule" id="PRU01360"/>
    </source>
</evidence>
<dbReference type="Gene3D" id="2.60.40.1120">
    <property type="entry name" value="Carboxypeptidase-like, regulatory domain"/>
    <property type="match status" value="1"/>
</dbReference>
<dbReference type="SUPFAM" id="SSF49464">
    <property type="entry name" value="Carboxypeptidase regulatory domain-like"/>
    <property type="match status" value="1"/>
</dbReference>
<protein>
    <submittedName>
        <fullName evidence="13">SusC/RagA family TonB-linked outer membrane protein</fullName>
    </submittedName>
</protein>
<reference evidence="14" key="1">
    <citation type="journal article" date="2019" name="Int. J. Syst. Evol. Microbiol.">
        <title>The Global Catalogue of Microorganisms (GCM) 10K type strain sequencing project: providing services to taxonomists for standard genome sequencing and annotation.</title>
        <authorList>
            <consortium name="The Broad Institute Genomics Platform"/>
            <consortium name="The Broad Institute Genome Sequencing Center for Infectious Disease"/>
            <person name="Wu L."/>
            <person name="Ma J."/>
        </authorList>
    </citation>
    <scope>NUCLEOTIDE SEQUENCE [LARGE SCALE GENOMIC DNA]</scope>
    <source>
        <strain evidence="14">KCTC 42423</strain>
    </source>
</reference>
<feature type="domain" description="TonB-dependent receptor plug" evidence="12">
    <location>
        <begin position="118"/>
        <end position="239"/>
    </location>
</feature>
<dbReference type="NCBIfam" id="TIGR04056">
    <property type="entry name" value="OMP_RagA_SusC"/>
    <property type="match status" value="1"/>
</dbReference>
<keyword evidence="6 8" id="KW-0472">Membrane</keyword>
<dbReference type="InterPro" id="IPR039426">
    <property type="entry name" value="TonB-dep_rcpt-like"/>
</dbReference>
<comment type="similarity">
    <text evidence="8 9">Belongs to the TonB-dependent receptor family.</text>
</comment>
<keyword evidence="4 8" id="KW-0812">Transmembrane</keyword>
<dbReference type="PROSITE" id="PS52016">
    <property type="entry name" value="TONB_DEPENDENT_REC_3"/>
    <property type="match status" value="1"/>
</dbReference>
<gene>
    <name evidence="13" type="ORF">ACFSTE_12520</name>
</gene>
<keyword evidence="5 9" id="KW-0798">TonB box</keyword>
<dbReference type="Pfam" id="PF07715">
    <property type="entry name" value="Plug"/>
    <property type="match status" value="1"/>
</dbReference>
<feature type="signal peptide" evidence="10">
    <location>
        <begin position="1"/>
        <end position="22"/>
    </location>
</feature>
<dbReference type="Gene3D" id="2.40.170.20">
    <property type="entry name" value="TonB-dependent receptor, beta-barrel domain"/>
    <property type="match status" value="1"/>
</dbReference>
<evidence type="ECO:0000256" key="10">
    <source>
        <dbReference type="SAM" id="SignalP"/>
    </source>
</evidence>
<evidence type="ECO:0000256" key="1">
    <source>
        <dbReference type="ARBA" id="ARBA00004571"/>
    </source>
</evidence>
<evidence type="ECO:0000256" key="6">
    <source>
        <dbReference type="ARBA" id="ARBA00023136"/>
    </source>
</evidence>
<dbReference type="InterPro" id="IPR008969">
    <property type="entry name" value="CarboxyPept-like_regulatory"/>
</dbReference>
<dbReference type="SUPFAM" id="SSF56935">
    <property type="entry name" value="Porins"/>
    <property type="match status" value="1"/>
</dbReference>
<comment type="caution">
    <text evidence="13">The sequence shown here is derived from an EMBL/GenBank/DDBJ whole genome shotgun (WGS) entry which is preliminary data.</text>
</comment>
<evidence type="ECO:0000256" key="7">
    <source>
        <dbReference type="ARBA" id="ARBA00023237"/>
    </source>
</evidence>
<dbReference type="InterPro" id="IPR012910">
    <property type="entry name" value="Plug_dom"/>
</dbReference>
<keyword evidence="14" id="KW-1185">Reference proteome</keyword>
<name>A0ABW5NBW8_9FLAO</name>